<evidence type="ECO:0000259" key="8">
    <source>
        <dbReference type="PROSITE" id="PS51332"/>
    </source>
</evidence>
<feature type="domain" description="Radical SAM core" evidence="9">
    <location>
        <begin position="188"/>
        <end position="404"/>
    </location>
</feature>
<dbReference type="CDD" id="cd02068">
    <property type="entry name" value="radical_SAM_B12_BD"/>
    <property type="match status" value="1"/>
</dbReference>
<dbReference type="GO" id="GO:0051539">
    <property type="term" value="F:4 iron, 4 sulfur cluster binding"/>
    <property type="evidence" value="ECO:0007669"/>
    <property type="project" value="UniProtKB-KW"/>
</dbReference>
<dbReference type="AlphaFoldDB" id="A0A497F3H4"/>
<comment type="cofactor">
    <cofactor evidence="1">
        <name>[4Fe-4S] cluster</name>
        <dbReference type="ChEBI" id="CHEBI:49883"/>
    </cofactor>
</comment>
<dbReference type="Proteomes" id="UP000278475">
    <property type="component" value="Unassembled WGS sequence"/>
</dbReference>
<accession>A0A497F3H4</accession>
<evidence type="ECO:0000313" key="10">
    <source>
        <dbReference type="EMBL" id="RLE49825.1"/>
    </source>
</evidence>
<dbReference type="PROSITE" id="PS51918">
    <property type="entry name" value="RADICAL_SAM"/>
    <property type="match status" value="1"/>
</dbReference>
<evidence type="ECO:0000313" key="11">
    <source>
        <dbReference type="EMBL" id="RLE53488.1"/>
    </source>
</evidence>
<dbReference type="InterPro" id="IPR051198">
    <property type="entry name" value="BchE-like"/>
</dbReference>
<dbReference type="CDD" id="cd01335">
    <property type="entry name" value="Radical_SAM"/>
    <property type="match status" value="1"/>
</dbReference>
<dbReference type="InterPro" id="IPR036724">
    <property type="entry name" value="Cobalamin-bd_sf"/>
</dbReference>
<dbReference type="Gene3D" id="3.80.30.20">
    <property type="entry name" value="tm_1862 like domain"/>
    <property type="match status" value="1"/>
</dbReference>
<evidence type="ECO:0000256" key="3">
    <source>
        <dbReference type="ARBA" id="ARBA00022679"/>
    </source>
</evidence>
<dbReference type="EMBL" id="QMQV01000021">
    <property type="protein sequence ID" value="RLE49825.1"/>
    <property type="molecule type" value="Genomic_DNA"/>
</dbReference>
<dbReference type="PANTHER" id="PTHR43409:SF7">
    <property type="entry name" value="BLL1977 PROTEIN"/>
    <property type="match status" value="1"/>
</dbReference>
<sequence length="464" mass="52384">MKVLLVNPPTTADIETARVIGLKAPPLGLAYLAAVLEKNGYDVKILDAPVLDYTFEDVKREVRSYDPDVVGVTSTTPTIYDAIRTVNAAKEAKPEVFTIIGGPHPTFMPEETLSMSPKLDAVAIGEGEMTLLELVKSLENNQPIEDVKGLAFRKGDEIRFTPKRPFIEDLDSLPFPARHLLPMERYMVFGKQTLLANIMSSRGCPYNCIFCSSSLMFGKKFRGRSPGNVVDEIEELVDKYKVKHIEFADDNFTFDQKRAINIAKEILRRGLNIAFACGARVDNLSRELLYWLKKAGCNMIYVGIESGVQRVLNALRKGIKIEQIVKAVKMIKEVGIEVTGSFVIGAPGETREDVKQTIKFAKKLDLDFAQFTVITPYPGTYIYEYAKREGLLLTNDWSKYTTVKPVMRTKELSAEELERLVAEAYRSFYLRLGFIYKQIRKGRLPLIMLVLKNYLIPSKRAKKI</sequence>
<dbReference type="Proteomes" id="UP000272051">
    <property type="component" value="Unassembled WGS sequence"/>
</dbReference>
<reference evidence="12 13" key="1">
    <citation type="submission" date="2018-06" db="EMBL/GenBank/DDBJ databases">
        <title>Extensive metabolic versatility and redundancy in microbially diverse, dynamic hydrothermal sediments.</title>
        <authorList>
            <person name="Dombrowski N."/>
            <person name="Teske A."/>
            <person name="Baker B.J."/>
        </authorList>
    </citation>
    <scope>NUCLEOTIDE SEQUENCE [LARGE SCALE GENOMIC DNA]</scope>
    <source>
        <strain evidence="11">B34_G17</strain>
        <strain evidence="10">B66_G16</strain>
    </source>
</reference>
<evidence type="ECO:0000313" key="13">
    <source>
        <dbReference type="Proteomes" id="UP000278475"/>
    </source>
</evidence>
<dbReference type="InterPro" id="IPR023404">
    <property type="entry name" value="rSAM_horseshoe"/>
</dbReference>
<evidence type="ECO:0000256" key="5">
    <source>
        <dbReference type="ARBA" id="ARBA00022723"/>
    </source>
</evidence>
<dbReference type="SFLD" id="SFLDS00029">
    <property type="entry name" value="Radical_SAM"/>
    <property type="match status" value="1"/>
</dbReference>
<name>A0A497F3H4_9CREN</name>
<gene>
    <name evidence="10" type="ORF">DRJ31_03580</name>
    <name evidence="11" type="ORF">DRJ33_00915</name>
</gene>
<dbReference type="InterPro" id="IPR007197">
    <property type="entry name" value="rSAM"/>
</dbReference>
<dbReference type="EMBL" id="QMQX01000009">
    <property type="protein sequence ID" value="RLE53488.1"/>
    <property type="molecule type" value="Genomic_DNA"/>
</dbReference>
<dbReference type="GO" id="GO:0003824">
    <property type="term" value="F:catalytic activity"/>
    <property type="evidence" value="ECO:0007669"/>
    <property type="project" value="InterPro"/>
</dbReference>
<dbReference type="GO" id="GO:0031419">
    <property type="term" value="F:cobalamin binding"/>
    <property type="evidence" value="ECO:0007669"/>
    <property type="project" value="InterPro"/>
</dbReference>
<evidence type="ECO:0000256" key="2">
    <source>
        <dbReference type="ARBA" id="ARBA00022603"/>
    </source>
</evidence>
<keyword evidence="3" id="KW-0808">Transferase</keyword>
<keyword evidence="7" id="KW-0411">Iron-sulfur</keyword>
<evidence type="ECO:0000256" key="4">
    <source>
        <dbReference type="ARBA" id="ARBA00022691"/>
    </source>
</evidence>
<dbReference type="SUPFAM" id="SSF52242">
    <property type="entry name" value="Cobalamin (vitamin B12)-binding domain"/>
    <property type="match status" value="1"/>
</dbReference>
<evidence type="ECO:0000256" key="1">
    <source>
        <dbReference type="ARBA" id="ARBA00001966"/>
    </source>
</evidence>
<evidence type="ECO:0000256" key="7">
    <source>
        <dbReference type="ARBA" id="ARBA00023014"/>
    </source>
</evidence>
<evidence type="ECO:0000259" key="9">
    <source>
        <dbReference type="PROSITE" id="PS51918"/>
    </source>
</evidence>
<protein>
    <submittedName>
        <fullName evidence="11">B12-binding domain-containing radical SAM protein</fullName>
    </submittedName>
</protein>
<dbReference type="Gene3D" id="3.40.50.280">
    <property type="entry name" value="Cobalamin-binding domain"/>
    <property type="match status" value="1"/>
</dbReference>
<feature type="domain" description="B12-binding" evidence="8">
    <location>
        <begin position="11"/>
        <end position="145"/>
    </location>
</feature>
<dbReference type="PANTHER" id="PTHR43409">
    <property type="entry name" value="ANAEROBIC MAGNESIUM-PROTOPORPHYRIN IX MONOMETHYL ESTER CYCLASE-RELATED"/>
    <property type="match status" value="1"/>
</dbReference>
<keyword evidence="4" id="KW-0949">S-adenosyl-L-methionine</keyword>
<evidence type="ECO:0000256" key="6">
    <source>
        <dbReference type="ARBA" id="ARBA00023004"/>
    </source>
</evidence>
<dbReference type="InterPro" id="IPR006638">
    <property type="entry name" value="Elp3/MiaA/NifB-like_rSAM"/>
</dbReference>
<dbReference type="InterPro" id="IPR034466">
    <property type="entry name" value="Methyltransferase_Class_B"/>
</dbReference>
<dbReference type="SFLD" id="SFLDG01082">
    <property type="entry name" value="B12-binding_domain_containing"/>
    <property type="match status" value="1"/>
</dbReference>
<dbReference type="Pfam" id="PF04055">
    <property type="entry name" value="Radical_SAM"/>
    <property type="match status" value="1"/>
</dbReference>
<keyword evidence="6" id="KW-0408">Iron</keyword>
<dbReference type="SMART" id="SM00729">
    <property type="entry name" value="Elp3"/>
    <property type="match status" value="1"/>
</dbReference>
<proteinExistence type="predicted"/>
<dbReference type="Pfam" id="PF02310">
    <property type="entry name" value="B12-binding"/>
    <property type="match status" value="1"/>
</dbReference>
<dbReference type="InterPro" id="IPR006158">
    <property type="entry name" value="Cobalamin-bd"/>
</dbReference>
<keyword evidence="2" id="KW-0489">Methyltransferase</keyword>
<organism evidence="11 12">
    <name type="scientific">Thermoproteota archaeon</name>
    <dbReference type="NCBI Taxonomy" id="2056631"/>
    <lineage>
        <taxon>Archaea</taxon>
        <taxon>Thermoproteota</taxon>
    </lineage>
</organism>
<dbReference type="SUPFAM" id="SSF102114">
    <property type="entry name" value="Radical SAM enzymes"/>
    <property type="match status" value="1"/>
</dbReference>
<comment type="caution">
    <text evidence="11">The sequence shown here is derived from an EMBL/GenBank/DDBJ whole genome shotgun (WGS) entry which is preliminary data.</text>
</comment>
<evidence type="ECO:0000313" key="12">
    <source>
        <dbReference type="Proteomes" id="UP000272051"/>
    </source>
</evidence>
<dbReference type="GO" id="GO:0046872">
    <property type="term" value="F:metal ion binding"/>
    <property type="evidence" value="ECO:0007669"/>
    <property type="project" value="UniProtKB-KW"/>
</dbReference>
<dbReference type="PROSITE" id="PS51332">
    <property type="entry name" value="B12_BINDING"/>
    <property type="match status" value="1"/>
</dbReference>
<dbReference type="InterPro" id="IPR058240">
    <property type="entry name" value="rSAM_sf"/>
</dbReference>
<dbReference type="SFLD" id="SFLDG01123">
    <property type="entry name" value="methyltransferase_(Class_B)"/>
    <property type="match status" value="1"/>
</dbReference>
<keyword evidence="5" id="KW-0479">Metal-binding</keyword>